<evidence type="ECO:0000259" key="3">
    <source>
        <dbReference type="Pfam" id="PF01408"/>
    </source>
</evidence>
<evidence type="ECO:0000259" key="4">
    <source>
        <dbReference type="Pfam" id="PF02894"/>
    </source>
</evidence>
<protein>
    <submittedName>
        <fullName evidence="5">Oxidoreductase</fullName>
    </submittedName>
</protein>
<dbReference type="PANTHER" id="PTHR43708">
    <property type="entry name" value="CONSERVED EXPRESSED OXIDOREDUCTASE (EUROFUNG)"/>
    <property type="match status" value="1"/>
</dbReference>
<dbReference type="InterPro" id="IPR036291">
    <property type="entry name" value="NAD(P)-bd_dom_sf"/>
</dbReference>
<evidence type="ECO:0000313" key="5">
    <source>
        <dbReference type="EMBL" id="KGQ34402.1"/>
    </source>
</evidence>
<dbReference type="InterPro" id="IPR051317">
    <property type="entry name" value="Gfo/Idh/MocA_oxidoreduct"/>
</dbReference>
<proteinExistence type="inferred from homology"/>
<name>A0A0A2XTJ7_9PAST</name>
<dbReference type="Pfam" id="PF01408">
    <property type="entry name" value="GFO_IDH_MocA"/>
    <property type="match status" value="1"/>
</dbReference>
<keyword evidence="2" id="KW-0560">Oxidoreductase</keyword>
<dbReference type="GO" id="GO:0016491">
    <property type="term" value="F:oxidoreductase activity"/>
    <property type="evidence" value="ECO:0007669"/>
    <property type="project" value="UniProtKB-KW"/>
</dbReference>
<dbReference type="SUPFAM" id="SSF51735">
    <property type="entry name" value="NAD(P)-binding Rossmann-fold domains"/>
    <property type="match status" value="1"/>
</dbReference>
<gene>
    <name evidence="5" type="ORF">JP32_00805</name>
</gene>
<comment type="caution">
    <text evidence="5">The sequence shown here is derived from an EMBL/GenBank/DDBJ whole genome shotgun (WGS) entry which is preliminary data.</text>
</comment>
<sequence length="350" mass="39441">MQPEQVVRVGIAGFGMSANVFHLPFLVRDPRFKVVKIFERSGNKAAAKFPQITTVRTFADLLADDVDLVIITTPNLTHYAFAKQAIMAGKHVIVEKPLSTTAAEAQELAQLARQKQVKLSVYQNRRWDNGVLTVKQVLENHLIGDIVDYEIHFDRYTQTKNSKQWKETGERGVGLVYDLGVHLIDGVVHLFGLPNALYADLRRQHPGSLGEDNFQIYFYYDDKKVVMSSSKYVREKGPTIALHGTLGSYVKYELDNQEPLLIAGVEPKGDWNKEDQIYWGILNTEINGVHIRTQLETVNGNYQAYYDNIYAALTSNEPLAVTADQAAIVLELIEKVYQSAETGVKINIKQ</sequence>
<evidence type="ECO:0000256" key="2">
    <source>
        <dbReference type="ARBA" id="ARBA00023002"/>
    </source>
</evidence>
<dbReference type="GO" id="GO:0000166">
    <property type="term" value="F:nucleotide binding"/>
    <property type="evidence" value="ECO:0007669"/>
    <property type="project" value="InterPro"/>
</dbReference>
<accession>A0A0A2XTJ7</accession>
<comment type="similarity">
    <text evidence="1">Belongs to the Gfo/Idh/MocA family.</text>
</comment>
<dbReference type="InterPro" id="IPR000683">
    <property type="entry name" value="Gfo/Idh/MocA-like_OxRdtase_N"/>
</dbReference>
<evidence type="ECO:0000256" key="1">
    <source>
        <dbReference type="ARBA" id="ARBA00010928"/>
    </source>
</evidence>
<dbReference type="Gene3D" id="3.40.50.720">
    <property type="entry name" value="NAD(P)-binding Rossmann-like Domain"/>
    <property type="match status" value="1"/>
</dbReference>
<dbReference type="Proteomes" id="UP000030526">
    <property type="component" value="Unassembled WGS sequence"/>
</dbReference>
<dbReference type="Gene3D" id="3.30.360.10">
    <property type="entry name" value="Dihydrodipicolinate Reductase, domain 2"/>
    <property type="match status" value="1"/>
</dbReference>
<organism evidence="5 6">
    <name type="scientific">Gallibacterium anatis</name>
    <dbReference type="NCBI Taxonomy" id="750"/>
    <lineage>
        <taxon>Bacteria</taxon>
        <taxon>Pseudomonadati</taxon>
        <taxon>Pseudomonadota</taxon>
        <taxon>Gammaproteobacteria</taxon>
        <taxon>Pasteurellales</taxon>
        <taxon>Pasteurellaceae</taxon>
        <taxon>Gallibacterium</taxon>
    </lineage>
</organism>
<dbReference type="EMBL" id="JPXS01000006">
    <property type="protein sequence ID" value="KGQ34402.1"/>
    <property type="molecule type" value="Genomic_DNA"/>
</dbReference>
<dbReference type="InterPro" id="IPR004104">
    <property type="entry name" value="Gfo/Idh/MocA-like_OxRdtase_C"/>
</dbReference>
<reference evidence="5 6" key="1">
    <citation type="submission" date="2014-08" db="EMBL/GenBank/DDBJ databases">
        <title>Chaperone-usher fimbriae in a diverse selection of Gallibacterium genomes.</title>
        <authorList>
            <person name="Kudirkiene E."/>
            <person name="Bager R.J."/>
            <person name="Johnson T.J."/>
            <person name="Bojesen A.M."/>
        </authorList>
    </citation>
    <scope>NUCLEOTIDE SEQUENCE [LARGE SCALE GENOMIC DNA]</scope>
    <source>
        <strain evidence="5 6">20558/3kl.</strain>
    </source>
</reference>
<evidence type="ECO:0000313" key="6">
    <source>
        <dbReference type="Proteomes" id="UP000030526"/>
    </source>
</evidence>
<dbReference type="PANTHER" id="PTHR43708:SF5">
    <property type="entry name" value="CONSERVED EXPRESSED OXIDOREDUCTASE (EUROFUNG)-RELATED"/>
    <property type="match status" value="1"/>
</dbReference>
<dbReference type="AlphaFoldDB" id="A0A0A2XTJ7"/>
<feature type="domain" description="Gfo/Idh/MocA-like oxidoreductase N-terminal" evidence="3">
    <location>
        <begin position="7"/>
        <end position="122"/>
    </location>
</feature>
<dbReference type="RefSeq" id="WP_039083287.1">
    <property type="nucleotide sequence ID" value="NZ_JPXS01000006.1"/>
</dbReference>
<feature type="domain" description="Gfo/Idh/MocA-like oxidoreductase C-terminal" evidence="4">
    <location>
        <begin position="135"/>
        <end position="347"/>
    </location>
</feature>
<dbReference type="Pfam" id="PF02894">
    <property type="entry name" value="GFO_IDH_MocA_C"/>
    <property type="match status" value="1"/>
</dbReference>